<name>A0A834WBQ0_9FABA</name>
<dbReference type="EMBL" id="JAAIUW010000009">
    <property type="protein sequence ID" value="KAF7817400.1"/>
    <property type="molecule type" value="Genomic_DNA"/>
</dbReference>
<gene>
    <name evidence="2" type="ORF">G2W53_031369</name>
</gene>
<evidence type="ECO:0000313" key="3">
    <source>
        <dbReference type="Proteomes" id="UP000634136"/>
    </source>
</evidence>
<evidence type="ECO:0000313" key="2">
    <source>
        <dbReference type="EMBL" id="KAF7817400.1"/>
    </source>
</evidence>
<reference evidence="2" key="1">
    <citation type="submission" date="2020-09" db="EMBL/GenBank/DDBJ databases">
        <title>Genome-Enabled Discovery of Anthraquinone Biosynthesis in Senna tora.</title>
        <authorList>
            <person name="Kang S.-H."/>
            <person name="Pandey R.P."/>
            <person name="Lee C.-M."/>
            <person name="Sim J.-S."/>
            <person name="Jeong J.-T."/>
            <person name="Choi B.-S."/>
            <person name="Jung M."/>
            <person name="Ginzburg D."/>
            <person name="Zhao K."/>
            <person name="Won S.Y."/>
            <person name="Oh T.-J."/>
            <person name="Yu Y."/>
            <person name="Kim N.-H."/>
            <person name="Lee O.R."/>
            <person name="Lee T.-H."/>
            <person name="Bashyal P."/>
            <person name="Kim T.-S."/>
            <person name="Lee W.-H."/>
            <person name="Kawkins C."/>
            <person name="Kim C.-K."/>
            <person name="Kim J.S."/>
            <person name="Ahn B.O."/>
            <person name="Rhee S.Y."/>
            <person name="Sohng J.K."/>
        </authorList>
    </citation>
    <scope>NUCLEOTIDE SEQUENCE</scope>
    <source>
        <tissue evidence="2">Leaf</tissue>
    </source>
</reference>
<feature type="compositionally biased region" description="Basic and acidic residues" evidence="1">
    <location>
        <begin position="22"/>
        <end position="34"/>
    </location>
</feature>
<sequence>MQKAAFVYPKKRSLLNSPQEKPICRSKQEAHRTTASETEEAESRAKGFMVLASLESSTPWIKVSRI</sequence>
<proteinExistence type="predicted"/>
<protein>
    <submittedName>
        <fullName evidence="2">Uncharacterized protein</fullName>
    </submittedName>
</protein>
<comment type="caution">
    <text evidence="2">The sequence shown here is derived from an EMBL/GenBank/DDBJ whole genome shotgun (WGS) entry which is preliminary data.</text>
</comment>
<keyword evidence="3" id="KW-1185">Reference proteome</keyword>
<accession>A0A834WBQ0</accession>
<dbReference type="AlphaFoldDB" id="A0A834WBQ0"/>
<evidence type="ECO:0000256" key="1">
    <source>
        <dbReference type="SAM" id="MobiDB-lite"/>
    </source>
</evidence>
<dbReference type="Proteomes" id="UP000634136">
    <property type="component" value="Unassembled WGS sequence"/>
</dbReference>
<feature type="region of interest" description="Disordered" evidence="1">
    <location>
        <begin position="17"/>
        <end position="42"/>
    </location>
</feature>
<organism evidence="2 3">
    <name type="scientific">Senna tora</name>
    <dbReference type="NCBI Taxonomy" id="362788"/>
    <lineage>
        <taxon>Eukaryota</taxon>
        <taxon>Viridiplantae</taxon>
        <taxon>Streptophyta</taxon>
        <taxon>Embryophyta</taxon>
        <taxon>Tracheophyta</taxon>
        <taxon>Spermatophyta</taxon>
        <taxon>Magnoliopsida</taxon>
        <taxon>eudicotyledons</taxon>
        <taxon>Gunneridae</taxon>
        <taxon>Pentapetalae</taxon>
        <taxon>rosids</taxon>
        <taxon>fabids</taxon>
        <taxon>Fabales</taxon>
        <taxon>Fabaceae</taxon>
        <taxon>Caesalpinioideae</taxon>
        <taxon>Cassia clade</taxon>
        <taxon>Senna</taxon>
    </lineage>
</organism>